<evidence type="ECO:0000313" key="3">
    <source>
        <dbReference type="Proteomes" id="UP000245649"/>
    </source>
</evidence>
<accession>A0AAI8NJD4</accession>
<keyword evidence="4" id="KW-1185">Reference proteome</keyword>
<dbReference type="EMBL" id="CP029443">
    <property type="protein sequence ID" value="AWL59509.1"/>
    <property type="molecule type" value="Genomic_DNA"/>
</dbReference>
<dbReference type="Proteomes" id="UP000245760">
    <property type="component" value="Chromosome"/>
</dbReference>
<dbReference type="RefSeq" id="WP_077269270.1">
    <property type="nucleotide sequence ID" value="NZ_CP029432.1"/>
</dbReference>
<reference evidence="3 4" key="1">
    <citation type="submission" date="2018-05" db="EMBL/GenBank/DDBJ databases">
        <title>Klebsiella quasipneumonaiae provides a window into carbapenemase gene transfer, plasmid rearrangements and nosocomial acquisition from the hospital environment.</title>
        <authorList>
            <person name="Mathers A.J."/>
            <person name="Vegesana K."/>
            <person name="Stoesser N."/>
            <person name="Crook D."/>
            <person name="Vaughan A."/>
            <person name="Barry K."/>
            <person name="Parikh H."/>
            <person name="Sebra R."/>
            <person name="Kotay S."/>
            <person name="Walker A.S."/>
            <person name="Sheppard A.E."/>
        </authorList>
    </citation>
    <scope>NUCLEOTIDE SEQUENCE [LARGE SCALE GENOMIC DNA]</scope>
    <source>
        <strain evidence="1 4">CAV1947</strain>
        <strain evidence="2 3">CAV2018</strain>
    </source>
</reference>
<proteinExistence type="predicted"/>
<name>A0AAI8NJD4_9ENTR</name>
<evidence type="ECO:0000313" key="1">
    <source>
        <dbReference type="EMBL" id="AWL59509.1"/>
    </source>
</evidence>
<gene>
    <name evidence="2" type="ORF">DKC00_04665</name>
    <name evidence="1" type="ORF">DKC11_28520</name>
</gene>
<protein>
    <submittedName>
        <fullName evidence="2">Uncharacterized protein</fullName>
    </submittedName>
</protein>
<evidence type="ECO:0000313" key="2">
    <source>
        <dbReference type="EMBL" id="AWL61102.1"/>
    </source>
</evidence>
<organism evidence="2 3">
    <name type="scientific">Klebsiella quasipneumoniae</name>
    <dbReference type="NCBI Taxonomy" id="1463165"/>
    <lineage>
        <taxon>Bacteria</taxon>
        <taxon>Pseudomonadati</taxon>
        <taxon>Pseudomonadota</taxon>
        <taxon>Gammaproteobacteria</taxon>
        <taxon>Enterobacterales</taxon>
        <taxon>Enterobacteriaceae</taxon>
        <taxon>Klebsiella/Raoultella group</taxon>
        <taxon>Klebsiella</taxon>
        <taxon>Klebsiella pneumoniae complex</taxon>
    </lineage>
</organism>
<dbReference type="EMBL" id="CP029432">
    <property type="protein sequence ID" value="AWL61102.1"/>
    <property type="molecule type" value="Genomic_DNA"/>
</dbReference>
<dbReference type="AlphaFoldDB" id="A0AAI8NJD4"/>
<evidence type="ECO:0000313" key="4">
    <source>
        <dbReference type="Proteomes" id="UP000245760"/>
    </source>
</evidence>
<dbReference type="Proteomes" id="UP000245649">
    <property type="component" value="Chromosome"/>
</dbReference>
<sequence>MKKIKTLTAIALFMAVSFIVVHFIPIRPVVVIINNTNETIFVYAGESIYNVEPEPDEVARIVRSKPEIIAPGKRVKIKVSFISLFRKDAALDIGWRIGGQYEYNAAGGGGQNFILSTKEGVCYASIYIKDDFVKGMIKNSPGNKCFKKIKAFNYKY</sequence>